<feature type="domain" description="Sushi" evidence="6">
    <location>
        <begin position="402"/>
        <end position="465"/>
    </location>
</feature>
<dbReference type="SMART" id="SM00032">
    <property type="entry name" value="CCP"/>
    <property type="match status" value="10"/>
</dbReference>
<feature type="domain" description="Sushi" evidence="6">
    <location>
        <begin position="37"/>
        <end position="98"/>
    </location>
</feature>
<evidence type="ECO:0000256" key="5">
    <source>
        <dbReference type="PROSITE-ProRule" id="PRU00302"/>
    </source>
</evidence>
<evidence type="ECO:0000313" key="7">
    <source>
        <dbReference type="EMBL" id="RVE73620.1"/>
    </source>
</evidence>
<dbReference type="SUPFAM" id="SSF57535">
    <property type="entry name" value="Complement control module/SCR domain"/>
    <property type="match status" value="9"/>
</dbReference>
<feature type="disulfide bond" evidence="5">
    <location>
        <begin position="69"/>
        <end position="96"/>
    </location>
</feature>
<evidence type="ECO:0000313" key="8">
    <source>
        <dbReference type="Proteomes" id="UP000283210"/>
    </source>
</evidence>
<dbReference type="InterPro" id="IPR051503">
    <property type="entry name" value="ComplSys_Reg/VirEntry_Med"/>
</dbReference>
<sequence>MLGTKTNVKAKMTSLQTVCDQYVEALLDNVPRSLSLNACSELPDVPLARISEVDKKAEFQEGDVIHFNCEEGYTSDQTSTFVCTSDGWISTRRGTCFSCSELPDVPHAFVSEDTRKDVYQQGDMLRFTCEPGFRSDLTITYVCGSEGWVSIRKGSCDSTTIRCEQPPSHGGLRIKGLPRNSGPIPPDHVLTFSCDSPDKVLIGSSVLICGREGHWNNPIPTCTEVTCNDRRDRYLYFFYAPWGRRQVGNLANYKCIEGYNKPAGVTHATCTKDGWMPELLCEGTKCLTPDLDGNAQVTSEEKTSYNIGDRVTYTCKNDNIRSVTITCERGSWTGIQSCNVASCAIPQIDHGRVTDGPKVYREDDILNYVCDSKYKPVDERPTRCLKVGTEVVWSPIPQCTQLTCKVDLPPVGTTYDQNRKNVFLPGDRLTVTCDRDHWILDATNTRTIVTCNDDGRWDVRPVCQEVTCEDRRDGYLTSFYTSRGGRKLGDRATYGCAQGYKKPSGITHAICTREGWMPEELCEAGELVCPAPPTIEDADFIKSKTEYRNGENVQYFCPRFYVMEGGPYQTCRNGKWTGHLRCIKPCSVSREDLGLHGILFARDSYKPFIDHGNYVTFRCQGGKLPDGLLEMHQQCVEGVIDLPTCV</sequence>
<feature type="domain" description="Sushi" evidence="6">
    <location>
        <begin position="284"/>
        <end position="340"/>
    </location>
</feature>
<feature type="domain" description="Sushi" evidence="6">
    <location>
        <begin position="341"/>
        <end position="401"/>
    </location>
</feature>
<keyword evidence="2 5" id="KW-0768">Sushi</keyword>
<dbReference type="EMBL" id="CM012440">
    <property type="protein sequence ID" value="RVE73620.1"/>
    <property type="molecule type" value="Genomic_DNA"/>
</dbReference>
<dbReference type="AlphaFoldDB" id="A0A3S2ULF7"/>
<accession>A0A3S2ULF7</accession>
<keyword evidence="3" id="KW-0732">Signal</keyword>
<feature type="domain" description="Sushi" evidence="6">
    <location>
        <begin position="161"/>
        <end position="224"/>
    </location>
</feature>
<evidence type="ECO:0000259" key="6">
    <source>
        <dbReference type="PROSITE" id="PS50923"/>
    </source>
</evidence>
<comment type="subcellular location">
    <subcellularLocation>
        <location evidence="1">Virion</location>
    </subcellularLocation>
</comment>
<dbReference type="PANTHER" id="PTHR45785">
    <property type="entry name" value="COMPLEMENT FACTOR H-RELATED"/>
    <property type="match status" value="1"/>
</dbReference>
<evidence type="ECO:0000256" key="3">
    <source>
        <dbReference type="ARBA" id="ARBA00022729"/>
    </source>
</evidence>
<reference evidence="7 8" key="1">
    <citation type="submission" date="2018-11" db="EMBL/GenBank/DDBJ databases">
        <authorList>
            <person name="Lopez-Roques C."/>
            <person name="Donnadieu C."/>
            <person name="Bouchez O."/>
            <person name="Klopp C."/>
            <person name="Cabau C."/>
            <person name="Zahm M."/>
        </authorList>
    </citation>
    <scope>NUCLEOTIDE SEQUENCE [LARGE SCALE GENOMIC DNA]</scope>
    <source>
        <strain evidence="7">RS831</strain>
        <tissue evidence="7">Whole body</tissue>
    </source>
</reference>
<keyword evidence="8" id="KW-1185">Reference proteome</keyword>
<feature type="domain" description="Sushi" evidence="6">
    <location>
        <begin position="527"/>
        <end position="584"/>
    </location>
</feature>
<proteinExistence type="predicted"/>
<evidence type="ECO:0000256" key="4">
    <source>
        <dbReference type="ARBA" id="ARBA00023157"/>
    </source>
</evidence>
<gene>
    <name evidence="7" type="ORF">OJAV_G00033360</name>
</gene>
<evidence type="ECO:0000256" key="2">
    <source>
        <dbReference type="ARBA" id="ARBA00022659"/>
    </source>
</evidence>
<reference evidence="7 8" key="2">
    <citation type="submission" date="2019-01" db="EMBL/GenBank/DDBJ databases">
        <title>A chromosome length genome reference of the Java medaka (oryzias javanicus).</title>
        <authorList>
            <person name="Herpin A."/>
            <person name="Takehana Y."/>
            <person name="Naruse K."/>
            <person name="Ansai S."/>
            <person name="Kawaguchi M."/>
        </authorList>
    </citation>
    <scope>NUCLEOTIDE SEQUENCE [LARGE SCALE GENOMIC DNA]</scope>
    <source>
        <strain evidence="7">RS831</strain>
        <tissue evidence="7">Whole body</tissue>
    </source>
</reference>
<keyword evidence="4 5" id="KW-1015">Disulfide bond</keyword>
<comment type="caution">
    <text evidence="5">Lacks conserved residue(s) required for the propagation of feature annotation.</text>
</comment>
<name>A0A3S2ULF7_ORYJA</name>
<protein>
    <recommendedName>
        <fullName evidence="6">Sushi domain-containing protein</fullName>
    </recommendedName>
</protein>
<dbReference type="InterPro" id="IPR000436">
    <property type="entry name" value="Sushi_SCR_CCP_dom"/>
</dbReference>
<dbReference type="PROSITE" id="PS50923">
    <property type="entry name" value="SUSHI"/>
    <property type="match status" value="6"/>
</dbReference>
<organism evidence="7 8">
    <name type="scientific">Oryzias javanicus</name>
    <name type="common">Javanese ricefish</name>
    <name type="synonym">Aplocheilus javanicus</name>
    <dbReference type="NCBI Taxonomy" id="123683"/>
    <lineage>
        <taxon>Eukaryota</taxon>
        <taxon>Metazoa</taxon>
        <taxon>Chordata</taxon>
        <taxon>Craniata</taxon>
        <taxon>Vertebrata</taxon>
        <taxon>Euteleostomi</taxon>
        <taxon>Actinopterygii</taxon>
        <taxon>Neopterygii</taxon>
        <taxon>Teleostei</taxon>
        <taxon>Neoteleostei</taxon>
        <taxon>Acanthomorphata</taxon>
        <taxon>Ovalentaria</taxon>
        <taxon>Atherinomorphae</taxon>
        <taxon>Beloniformes</taxon>
        <taxon>Adrianichthyidae</taxon>
        <taxon>Oryziinae</taxon>
        <taxon>Oryzias</taxon>
    </lineage>
</organism>
<dbReference type="Gene3D" id="2.10.70.10">
    <property type="entry name" value="Complement Module, domain 1"/>
    <property type="match status" value="10"/>
</dbReference>
<dbReference type="OrthoDB" id="10051774at2759"/>
<dbReference type="PANTHER" id="PTHR45785:SF2">
    <property type="entry name" value="COMPLEMENT FACTOR H-RELATED"/>
    <property type="match status" value="1"/>
</dbReference>
<dbReference type="Pfam" id="PF00084">
    <property type="entry name" value="Sushi"/>
    <property type="match status" value="8"/>
</dbReference>
<evidence type="ECO:0000256" key="1">
    <source>
        <dbReference type="ARBA" id="ARBA00004328"/>
    </source>
</evidence>
<dbReference type="Proteomes" id="UP000283210">
    <property type="component" value="Chromosome 4"/>
</dbReference>
<dbReference type="CDD" id="cd00033">
    <property type="entry name" value="CCP"/>
    <property type="match status" value="6"/>
</dbReference>
<dbReference type="InterPro" id="IPR035976">
    <property type="entry name" value="Sushi/SCR/CCP_sf"/>
</dbReference>